<evidence type="ECO:0000313" key="2">
    <source>
        <dbReference type="EMBL" id="OIV38270.1"/>
    </source>
</evidence>
<comment type="caution">
    <text evidence="2">The sequence shown here is derived from an EMBL/GenBank/DDBJ whole genome shotgun (WGS) entry which is preliminary data.</text>
</comment>
<evidence type="ECO:0000313" key="3">
    <source>
        <dbReference type="Proteomes" id="UP000243342"/>
    </source>
</evidence>
<evidence type="ECO:0008006" key="4">
    <source>
        <dbReference type="Google" id="ProtNLM"/>
    </source>
</evidence>
<sequence length="193" mass="18834">MSAKHRISTRSKAVLGGAVGLGAVVAATVGGAAFAADDGTAATAAAAGNSGRVAAVRPAEQLTEAAAMKAATAALNKADQLNQHVTVAIVDRAGKTQLLVRGDGAGPQTQDSATRKAYTAVGWGQPTSKLNANAQGSGPSVRDIPNTLFVAGGVPVAHDNAPIAGIGVGGAPQGAIDEQIAKAGADAIAKDLR</sequence>
<feature type="chain" id="PRO_5009643248" description="Peptidase" evidence="1">
    <location>
        <begin position="36"/>
        <end position="193"/>
    </location>
</feature>
<feature type="signal peptide" evidence="1">
    <location>
        <begin position="1"/>
        <end position="35"/>
    </location>
</feature>
<accession>A0A1J7BHZ3</accession>
<reference evidence="2 3" key="1">
    <citation type="submission" date="2016-10" db="EMBL/GenBank/DDBJ databases">
        <title>Genome sequence of Streptomyces gilvigriseus MUSC 26.</title>
        <authorList>
            <person name="Lee L.-H."/>
            <person name="Ser H.-L."/>
        </authorList>
    </citation>
    <scope>NUCLEOTIDE SEQUENCE [LARGE SCALE GENOMIC DNA]</scope>
    <source>
        <strain evidence="2 3">MUSC 26</strain>
    </source>
</reference>
<dbReference type="EMBL" id="MLCF01000025">
    <property type="protein sequence ID" value="OIV38270.1"/>
    <property type="molecule type" value="Genomic_DNA"/>
</dbReference>
<dbReference type="PANTHER" id="PTHR34309:SF1">
    <property type="entry name" value="PROTEIN GLCG"/>
    <property type="match status" value="1"/>
</dbReference>
<dbReference type="OrthoDB" id="4485197at2"/>
<organism evidence="2 3">
    <name type="scientific">Mangrovactinospora gilvigrisea</name>
    <dbReference type="NCBI Taxonomy" id="1428644"/>
    <lineage>
        <taxon>Bacteria</taxon>
        <taxon>Bacillati</taxon>
        <taxon>Actinomycetota</taxon>
        <taxon>Actinomycetes</taxon>
        <taxon>Kitasatosporales</taxon>
        <taxon>Streptomycetaceae</taxon>
        <taxon>Mangrovactinospora</taxon>
    </lineage>
</organism>
<dbReference type="STRING" id="1428644.BIV57_06260"/>
<gene>
    <name evidence="2" type="ORF">BIV57_06260</name>
</gene>
<dbReference type="Gene3D" id="3.30.450.150">
    <property type="entry name" value="Haem-degrading domain"/>
    <property type="match status" value="1"/>
</dbReference>
<evidence type="ECO:0000256" key="1">
    <source>
        <dbReference type="SAM" id="SignalP"/>
    </source>
</evidence>
<dbReference type="InterPro" id="IPR052517">
    <property type="entry name" value="GlcG_carb_metab_protein"/>
</dbReference>
<dbReference type="PANTHER" id="PTHR34309">
    <property type="entry name" value="SLR1406 PROTEIN"/>
    <property type="match status" value="1"/>
</dbReference>
<keyword evidence="1" id="KW-0732">Signal</keyword>
<name>A0A1J7BHZ3_9ACTN</name>
<keyword evidence="3" id="KW-1185">Reference proteome</keyword>
<dbReference type="InterPro" id="IPR005624">
    <property type="entry name" value="PduO/GlcC-like"/>
</dbReference>
<dbReference type="AlphaFoldDB" id="A0A1J7BHZ3"/>
<dbReference type="Proteomes" id="UP000243342">
    <property type="component" value="Unassembled WGS sequence"/>
</dbReference>
<dbReference type="RefSeq" id="WP_071655679.1">
    <property type="nucleotide sequence ID" value="NZ_MLCF01000025.1"/>
</dbReference>
<dbReference type="SUPFAM" id="SSF143744">
    <property type="entry name" value="GlcG-like"/>
    <property type="match status" value="1"/>
</dbReference>
<protein>
    <recommendedName>
        <fullName evidence="4">Peptidase</fullName>
    </recommendedName>
</protein>
<dbReference type="Pfam" id="PF03928">
    <property type="entry name" value="HbpS-like"/>
    <property type="match status" value="1"/>
</dbReference>
<proteinExistence type="predicted"/>
<dbReference type="InterPro" id="IPR038084">
    <property type="entry name" value="PduO/GlcC-like_sf"/>
</dbReference>